<dbReference type="RefSeq" id="WP_011395584.1">
    <property type="nucleotide sequence ID" value="NC_007645.1"/>
</dbReference>
<evidence type="ECO:0000259" key="1">
    <source>
        <dbReference type="Pfam" id="PF00497"/>
    </source>
</evidence>
<dbReference type="InterPro" id="IPR001638">
    <property type="entry name" value="Solute-binding_3/MltF_N"/>
</dbReference>
<gene>
    <name evidence="2" type="ordered locus">HCH_01658</name>
</gene>
<evidence type="ECO:0000313" key="3">
    <source>
        <dbReference type="Proteomes" id="UP000000238"/>
    </source>
</evidence>
<dbReference type="AlphaFoldDB" id="Q2SLG2"/>
<evidence type="ECO:0000313" key="2">
    <source>
        <dbReference type="EMBL" id="ABC28512.1"/>
    </source>
</evidence>
<dbReference type="Gene3D" id="3.40.190.10">
    <property type="entry name" value="Periplasmic binding protein-like II"/>
    <property type="match status" value="2"/>
</dbReference>
<reference evidence="2 3" key="1">
    <citation type="journal article" date="2005" name="Nucleic Acids Res.">
        <title>Genomic blueprint of Hahella chejuensis, a marine microbe producing an algicidal agent.</title>
        <authorList>
            <person name="Jeong H."/>
            <person name="Yim J.H."/>
            <person name="Lee C."/>
            <person name="Choi S.-H."/>
            <person name="Park Y.K."/>
            <person name="Yoon S.H."/>
            <person name="Hur C.-G."/>
            <person name="Kang H.-Y."/>
            <person name="Kim D."/>
            <person name="Lee H.H."/>
            <person name="Park K.H."/>
            <person name="Park S.-H."/>
            <person name="Park H.-S."/>
            <person name="Lee H.K."/>
            <person name="Oh T.K."/>
            <person name="Kim J.F."/>
        </authorList>
    </citation>
    <scope>NUCLEOTIDE SEQUENCE [LARGE SCALE GENOMIC DNA]</scope>
    <source>
        <strain evidence="2 3">KCTC 2396</strain>
    </source>
</reference>
<feature type="domain" description="Solute-binding protein family 3/N-terminal" evidence="1">
    <location>
        <begin position="31"/>
        <end position="246"/>
    </location>
</feature>
<accession>Q2SLG2</accession>
<dbReference type="PANTHER" id="PTHR38834">
    <property type="entry name" value="PERIPLASMIC SUBSTRATE BINDING PROTEIN FAMILY 3"/>
    <property type="match status" value="1"/>
</dbReference>
<name>Q2SLG2_HAHCH</name>
<dbReference type="KEGG" id="hch:HCH_01658"/>
<dbReference type="Proteomes" id="UP000000238">
    <property type="component" value="Chromosome"/>
</dbReference>
<dbReference type="Pfam" id="PF00497">
    <property type="entry name" value="SBP_bac_3"/>
    <property type="match status" value="1"/>
</dbReference>
<dbReference type="PANTHER" id="PTHR38834:SF3">
    <property type="entry name" value="SOLUTE-BINDING PROTEIN FAMILY 3_N-TERMINAL DOMAIN-CONTAINING PROTEIN"/>
    <property type="match status" value="1"/>
</dbReference>
<keyword evidence="3" id="KW-1185">Reference proteome</keyword>
<dbReference type="eggNOG" id="COG0834">
    <property type="taxonomic scope" value="Bacteria"/>
</dbReference>
<dbReference type="HOGENOM" id="CLU_064076_3_0_6"/>
<protein>
    <submittedName>
        <fullName evidence="2">ABC-type amino acid transport/signal transduction systems, periplasmic component/domain</fullName>
    </submittedName>
</protein>
<dbReference type="STRING" id="349521.HCH_01658"/>
<dbReference type="OrthoDB" id="5296159at2"/>
<sequence>MNRRVTTFLGGIILTLAATFCSAAETITISTGDYSPWATEKSTYGGYVNRLVREAFKRKNIKVEFVYLPWKRAYEEVRTLRVHASSFWFFNEERNAEFYQVGPVSWHNEVFFHLKSNPIPNWSKFSDLKPYRIGATIGYTYSNEFWNAARSNVFGLEETARDDINFRKLLRRRIDLFPIDEMTGWRIVREQFDAGMADLLTTLAKPLTSTQGFILFSRAHPDSERLSSLLTVSLEEMDKDGVFDTYMDDMLKGKF</sequence>
<organism evidence="2 3">
    <name type="scientific">Hahella chejuensis (strain KCTC 2396)</name>
    <dbReference type="NCBI Taxonomy" id="349521"/>
    <lineage>
        <taxon>Bacteria</taxon>
        <taxon>Pseudomonadati</taxon>
        <taxon>Pseudomonadota</taxon>
        <taxon>Gammaproteobacteria</taxon>
        <taxon>Oceanospirillales</taxon>
        <taxon>Hahellaceae</taxon>
        <taxon>Hahella</taxon>
    </lineage>
</organism>
<dbReference type="EMBL" id="CP000155">
    <property type="protein sequence ID" value="ABC28512.1"/>
    <property type="molecule type" value="Genomic_DNA"/>
</dbReference>
<dbReference type="SUPFAM" id="SSF53850">
    <property type="entry name" value="Periplasmic binding protein-like II"/>
    <property type="match status" value="1"/>
</dbReference>
<proteinExistence type="predicted"/>